<dbReference type="PANTHER" id="PTHR33446">
    <property type="entry name" value="PROTEIN TONB-RELATED"/>
    <property type="match status" value="1"/>
</dbReference>
<dbReference type="OrthoDB" id="1039448at2"/>
<dbReference type="RefSeq" id="WP_073852025.1">
    <property type="nucleotide sequence ID" value="NZ_LVWA01000005.1"/>
</dbReference>
<dbReference type="EMBL" id="LVWA01000005">
    <property type="protein sequence ID" value="OKL39919.1"/>
    <property type="molecule type" value="Genomic_DNA"/>
</dbReference>
<reference evidence="12 13" key="1">
    <citation type="submission" date="2016-03" db="EMBL/GenBank/DDBJ databases">
        <title>Genome sequence of Pontibacter sp. nov., of the family cytophagaceae, isolated from marine sediment of the Yellow Sea, China.</title>
        <authorList>
            <person name="Zhang G."/>
            <person name="Zhang R."/>
        </authorList>
    </citation>
    <scope>NUCLEOTIDE SEQUENCE [LARGE SCALE GENOMIC DNA]</scope>
    <source>
        <strain evidence="12 13">S10-8</strain>
    </source>
</reference>
<evidence type="ECO:0000256" key="6">
    <source>
        <dbReference type="ARBA" id="ARBA00022692"/>
    </source>
</evidence>
<dbReference type="Gene3D" id="3.30.1150.10">
    <property type="match status" value="2"/>
</dbReference>
<evidence type="ECO:0000256" key="4">
    <source>
        <dbReference type="ARBA" id="ARBA00022475"/>
    </source>
</evidence>
<dbReference type="Proteomes" id="UP000186551">
    <property type="component" value="Unassembled WGS sequence"/>
</dbReference>
<keyword evidence="4" id="KW-1003">Cell membrane</keyword>
<dbReference type="GO" id="GO:0015031">
    <property type="term" value="P:protein transport"/>
    <property type="evidence" value="ECO:0007669"/>
    <property type="project" value="UniProtKB-KW"/>
</dbReference>
<comment type="caution">
    <text evidence="12">The sequence shown here is derived from an EMBL/GenBank/DDBJ whole genome shotgun (WGS) entry which is preliminary data.</text>
</comment>
<gene>
    <name evidence="12" type="ORF">A3841_16230</name>
</gene>
<dbReference type="GO" id="GO:0031992">
    <property type="term" value="F:energy transducer activity"/>
    <property type="evidence" value="ECO:0007669"/>
    <property type="project" value="TreeGrafter"/>
</dbReference>
<evidence type="ECO:0000256" key="9">
    <source>
        <dbReference type="ARBA" id="ARBA00023136"/>
    </source>
</evidence>
<evidence type="ECO:0000256" key="1">
    <source>
        <dbReference type="ARBA" id="ARBA00004383"/>
    </source>
</evidence>
<evidence type="ECO:0000259" key="11">
    <source>
        <dbReference type="PROSITE" id="PS52015"/>
    </source>
</evidence>
<keyword evidence="8" id="KW-1133">Transmembrane helix</keyword>
<dbReference type="Pfam" id="PF03544">
    <property type="entry name" value="TonB_C"/>
    <property type="match status" value="1"/>
</dbReference>
<feature type="signal peptide" evidence="10">
    <location>
        <begin position="1"/>
        <end position="27"/>
    </location>
</feature>
<keyword evidence="10" id="KW-0732">Signal</keyword>
<keyword evidence="7" id="KW-0653">Protein transport</keyword>
<keyword evidence="3" id="KW-0813">Transport</keyword>
<dbReference type="InterPro" id="IPR051045">
    <property type="entry name" value="TonB-dependent_transducer"/>
</dbReference>
<dbReference type="PROSITE" id="PS52015">
    <property type="entry name" value="TONB_CTD"/>
    <property type="match status" value="1"/>
</dbReference>
<evidence type="ECO:0000256" key="10">
    <source>
        <dbReference type="SAM" id="SignalP"/>
    </source>
</evidence>
<keyword evidence="5" id="KW-0997">Cell inner membrane</keyword>
<dbReference type="STRING" id="1797110.A3841_16230"/>
<evidence type="ECO:0000256" key="8">
    <source>
        <dbReference type="ARBA" id="ARBA00022989"/>
    </source>
</evidence>
<dbReference type="PANTHER" id="PTHR33446:SF2">
    <property type="entry name" value="PROTEIN TONB"/>
    <property type="match status" value="1"/>
</dbReference>
<accession>A0A1Q5PCE2</accession>
<dbReference type="InterPro" id="IPR006260">
    <property type="entry name" value="TonB/TolA_C"/>
</dbReference>
<evidence type="ECO:0000256" key="5">
    <source>
        <dbReference type="ARBA" id="ARBA00022519"/>
    </source>
</evidence>
<dbReference type="GO" id="GO:0055085">
    <property type="term" value="P:transmembrane transport"/>
    <property type="evidence" value="ECO:0007669"/>
    <property type="project" value="InterPro"/>
</dbReference>
<keyword evidence="9" id="KW-0472">Membrane</keyword>
<dbReference type="GO" id="GO:0098797">
    <property type="term" value="C:plasma membrane protein complex"/>
    <property type="evidence" value="ECO:0007669"/>
    <property type="project" value="TreeGrafter"/>
</dbReference>
<comment type="subcellular location">
    <subcellularLocation>
        <location evidence="1">Cell inner membrane</location>
        <topology evidence="1">Single-pass membrane protein</topology>
        <orientation evidence="1">Periplasmic side</orientation>
    </subcellularLocation>
</comment>
<sequence length="409" mass="43975">MKNALKHLTAAVLISMATMAAAPAAMAQSTDKPYTYVEQMPVFKGGEAEMMKFLGSNIKYPEDAVKAGVEGLVVLSFVIDASGSVGDVKVVKSLSGSTDAEATRVVKMTDGKWQPGKQNGKAVPVVYTLPIKFAMKDTPKDATGPDKQPQFKGGQEALMRTINQHLKMPEEAKQEHLNARVVVKFTVEKDGTVSNIKLASTRLKKTVGPDAKLDYMDASTFNLQNKTILAKLAEAAAAAVKATSGHWQPATKNGEPVAAEIVLPVQFLGGEAEGKGAFLVEPAKQKVSDLDKASSTAPSRPGKEIPGELAKFFGKNLRYPGTDAESLVEVKYEVLENGSLKYEFGKGQDKALQDEVLRVLKLAREEGLMKYDGQGLQPLAVRFKIDDGTTKKGQKSTALLADVVVTKYK</sequence>
<dbReference type="SUPFAM" id="SSF74653">
    <property type="entry name" value="TolA/TonB C-terminal domain"/>
    <property type="match status" value="2"/>
</dbReference>
<dbReference type="NCBIfam" id="TIGR01352">
    <property type="entry name" value="tonB_Cterm"/>
    <property type="match status" value="1"/>
</dbReference>
<evidence type="ECO:0000256" key="2">
    <source>
        <dbReference type="ARBA" id="ARBA00006555"/>
    </source>
</evidence>
<proteinExistence type="inferred from homology"/>
<name>A0A1Q5PCE2_9BACT</name>
<evidence type="ECO:0000256" key="3">
    <source>
        <dbReference type="ARBA" id="ARBA00022448"/>
    </source>
</evidence>
<keyword evidence="13" id="KW-1185">Reference proteome</keyword>
<organism evidence="12 13">
    <name type="scientific">Pontibacter flavimaris</name>
    <dbReference type="NCBI Taxonomy" id="1797110"/>
    <lineage>
        <taxon>Bacteria</taxon>
        <taxon>Pseudomonadati</taxon>
        <taxon>Bacteroidota</taxon>
        <taxon>Cytophagia</taxon>
        <taxon>Cytophagales</taxon>
        <taxon>Hymenobacteraceae</taxon>
        <taxon>Pontibacter</taxon>
    </lineage>
</organism>
<keyword evidence="6" id="KW-0812">Transmembrane</keyword>
<dbReference type="InterPro" id="IPR037682">
    <property type="entry name" value="TonB_C"/>
</dbReference>
<evidence type="ECO:0000256" key="7">
    <source>
        <dbReference type="ARBA" id="ARBA00022927"/>
    </source>
</evidence>
<comment type="similarity">
    <text evidence="2">Belongs to the TonB family.</text>
</comment>
<dbReference type="AlphaFoldDB" id="A0A1Q5PCE2"/>
<feature type="domain" description="TonB C-terminal" evidence="11">
    <location>
        <begin position="45"/>
        <end position="142"/>
    </location>
</feature>
<evidence type="ECO:0000313" key="13">
    <source>
        <dbReference type="Proteomes" id="UP000186551"/>
    </source>
</evidence>
<feature type="chain" id="PRO_5013157714" description="TonB C-terminal domain-containing protein" evidence="10">
    <location>
        <begin position="28"/>
        <end position="409"/>
    </location>
</feature>
<evidence type="ECO:0000313" key="12">
    <source>
        <dbReference type="EMBL" id="OKL39919.1"/>
    </source>
</evidence>
<protein>
    <recommendedName>
        <fullName evidence="11">TonB C-terminal domain-containing protein</fullName>
    </recommendedName>
</protein>